<evidence type="ECO:0000313" key="11">
    <source>
        <dbReference type="EMBL" id="CAD8227303.1"/>
    </source>
</evidence>
<evidence type="ECO:0000259" key="10">
    <source>
        <dbReference type="PROSITE" id="PS51918"/>
    </source>
</evidence>
<dbReference type="SFLD" id="SFLDS00029">
    <property type="entry name" value="Radical_SAM"/>
    <property type="match status" value="1"/>
</dbReference>
<dbReference type="SUPFAM" id="SSF102114">
    <property type="entry name" value="Radical SAM enzymes"/>
    <property type="match status" value="1"/>
</dbReference>
<dbReference type="InterPro" id="IPR058240">
    <property type="entry name" value="rSAM_sf"/>
</dbReference>
<dbReference type="InterPro" id="IPR020612">
    <property type="entry name" value="Methylthiotransferase_CS"/>
</dbReference>
<dbReference type="Pfam" id="PF04055">
    <property type="entry name" value="Radical_SAM"/>
    <property type="match status" value="1"/>
</dbReference>
<dbReference type="SFLD" id="SFLDF00274">
    <property type="entry name" value="ribosomal_protein_S12_methylth"/>
    <property type="match status" value="1"/>
</dbReference>
<evidence type="ECO:0000256" key="2">
    <source>
        <dbReference type="ARBA" id="ARBA00022485"/>
    </source>
</evidence>
<sequence>MMSAASGFLGVRAVLGRAALSSRPKKTKFAAAKASIAPPPPSGGADTSDSKESSAAEDAPRRAKVSMVSLGCPKNTVDGEVMLGDLFANGFDVIDEHEDADAVIINTCGFVEDAKNESVDAILAAAAMKADSEKNGKKQKIIVTGCLAQRYAEDLAEEMSEIDVVMGFEEYKNLPAEIGQSLGVDVLRQDDGGNKRGRVRVGTASPPFRPEVLRKRLTPNHYAYLRVAEGCDHKCTFCAIPGFRGKFRSKPWDSIVDEAKALADTGAKELCLIAEDTNQWGMDMKASDGRGLAELLERLAVVDGVEWIRILYAYPSYFSEELIDAIADIPQVCKYIDIPLQHITNLSLLRMNRPPRQHTEDLLHKLRDRIPGLALRTTFISGFPGETQEEHDDLMKFCKEFKFQRLGAFAYSEEDGTPAAEYPDQVELAVRELRRDQLISQQQDISEDFALSRVGQELDVIIDGFNPDFDAWVGRSSLEAPDIDPIVFVSEPEPGSGLPALEMGQMRRCKVNGTSLFDLEAHPLS</sequence>
<dbReference type="PROSITE" id="PS01278">
    <property type="entry name" value="MTTASE_RADICAL"/>
    <property type="match status" value="1"/>
</dbReference>
<dbReference type="GO" id="GO:0035599">
    <property type="term" value="F:aspartic acid methylthiotransferase activity"/>
    <property type="evidence" value="ECO:0007669"/>
    <property type="project" value="TreeGrafter"/>
</dbReference>
<dbReference type="SFLD" id="SFLDG01061">
    <property type="entry name" value="methylthiotransferase"/>
    <property type="match status" value="1"/>
</dbReference>
<reference evidence="11" key="1">
    <citation type="submission" date="2021-01" db="EMBL/GenBank/DDBJ databases">
        <authorList>
            <person name="Corre E."/>
            <person name="Pelletier E."/>
            <person name="Niang G."/>
            <person name="Scheremetjew M."/>
            <person name="Finn R."/>
            <person name="Kale V."/>
            <person name="Holt S."/>
            <person name="Cochrane G."/>
            <person name="Meng A."/>
            <person name="Brown T."/>
            <person name="Cohen L."/>
        </authorList>
    </citation>
    <scope>NUCLEOTIDE SEQUENCE</scope>
    <source>
        <strain evidence="11">RCC1614</strain>
    </source>
</reference>
<dbReference type="Pfam" id="PF00919">
    <property type="entry name" value="UPF0004"/>
    <property type="match status" value="1"/>
</dbReference>
<dbReference type="PROSITE" id="PS51449">
    <property type="entry name" value="MTTASE_N"/>
    <property type="match status" value="1"/>
</dbReference>
<proteinExistence type="inferred from homology"/>
<feature type="domain" description="Radical SAM core" evidence="10">
    <location>
        <begin position="217"/>
        <end position="448"/>
    </location>
</feature>
<feature type="domain" description="MTTase N-terminal" evidence="9">
    <location>
        <begin position="63"/>
        <end position="183"/>
    </location>
</feature>
<feature type="compositionally biased region" description="Basic and acidic residues" evidence="8">
    <location>
        <begin position="48"/>
        <end position="61"/>
    </location>
</feature>
<gene>
    <name evidence="11" type="ORF">MPUS1402_LOCUS621</name>
</gene>
<dbReference type="FunFam" id="3.40.50.12160:FF:000003">
    <property type="entry name" value="CDK5 regulatory subunit-associated protein 1"/>
    <property type="match status" value="1"/>
</dbReference>
<evidence type="ECO:0000256" key="3">
    <source>
        <dbReference type="ARBA" id="ARBA00022490"/>
    </source>
</evidence>
<feature type="region of interest" description="Disordered" evidence="8">
    <location>
        <begin position="20"/>
        <end position="62"/>
    </location>
</feature>
<keyword evidence="6" id="KW-0408">Iron</keyword>
<dbReference type="EMBL" id="HBDY01000844">
    <property type="protein sequence ID" value="CAD8227303.1"/>
    <property type="molecule type" value="Transcribed_RNA"/>
</dbReference>
<comment type="cofactor">
    <cofactor evidence="1">
        <name>[4Fe-4S] cluster</name>
        <dbReference type="ChEBI" id="CHEBI:49883"/>
    </cofactor>
</comment>
<dbReference type="PANTHER" id="PTHR43837:SF1">
    <property type="entry name" value="RIBOSOMAL PROTEIN US12 METHYLTHIOTRANSFERASE RIMO"/>
    <property type="match status" value="1"/>
</dbReference>
<evidence type="ECO:0000259" key="9">
    <source>
        <dbReference type="PROSITE" id="PS51449"/>
    </source>
</evidence>
<dbReference type="HAMAP" id="MF_01865">
    <property type="entry name" value="MTTase_RimO"/>
    <property type="match status" value="1"/>
</dbReference>
<dbReference type="Gene3D" id="2.40.50.140">
    <property type="entry name" value="Nucleic acid-binding proteins"/>
    <property type="match status" value="1"/>
</dbReference>
<dbReference type="InterPro" id="IPR038135">
    <property type="entry name" value="Methylthiotransferase_N_sf"/>
</dbReference>
<dbReference type="InterPro" id="IPR013848">
    <property type="entry name" value="Methylthiotransferase_N"/>
</dbReference>
<dbReference type="InterPro" id="IPR005839">
    <property type="entry name" value="Methylthiotransferase"/>
</dbReference>
<dbReference type="GO" id="GO:0051539">
    <property type="term" value="F:4 iron, 4 sulfur cluster binding"/>
    <property type="evidence" value="ECO:0007669"/>
    <property type="project" value="UniProtKB-KW"/>
</dbReference>
<keyword evidence="5" id="KW-0479">Metal-binding</keyword>
<dbReference type="SMART" id="SM00729">
    <property type="entry name" value="Elp3"/>
    <property type="match status" value="1"/>
</dbReference>
<dbReference type="InterPro" id="IPR006638">
    <property type="entry name" value="Elp3/MiaA/NifB-like_rSAM"/>
</dbReference>
<dbReference type="InterPro" id="IPR002792">
    <property type="entry name" value="TRAM_dom"/>
</dbReference>
<dbReference type="InterPro" id="IPR007197">
    <property type="entry name" value="rSAM"/>
</dbReference>
<name>A0A7R9T761_MICPS</name>
<evidence type="ECO:0000256" key="1">
    <source>
        <dbReference type="ARBA" id="ARBA00001966"/>
    </source>
</evidence>
<dbReference type="GO" id="GO:0006400">
    <property type="term" value="P:tRNA modification"/>
    <property type="evidence" value="ECO:0007669"/>
    <property type="project" value="InterPro"/>
</dbReference>
<dbReference type="SFLD" id="SFLDG01082">
    <property type="entry name" value="B12-binding_domain_containing"/>
    <property type="match status" value="1"/>
</dbReference>
<evidence type="ECO:0000256" key="8">
    <source>
        <dbReference type="SAM" id="MobiDB-lite"/>
    </source>
</evidence>
<evidence type="ECO:0000256" key="7">
    <source>
        <dbReference type="ARBA" id="ARBA00023014"/>
    </source>
</evidence>
<accession>A0A7R9T761</accession>
<dbReference type="InterPro" id="IPR023404">
    <property type="entry name" value="rSAM_horseshoe"/>
</dbReference>
<keyword evidence="3" id="KW-0963">Cytoplasm</keyword>
<dbReference type="GO" id="GO:0005829">
    <property type="term" value="C:cytosol"/>
    <property type="evidence" value="ECO:0007669"/>
    <property type="project" value="TreeGrafter"/>
</dbReference>
<dbReference type="NCBIfam" id="TIGR00089">
    <property type="entry name" value="MiaB/RimO family radical SAM methylthiotransferase"/>
    <property type="match status" value="1"/>
</dbReference>
<evidence type="ECO:0000256" key="5">
    <source>
        <dbReference type="ARBA" id="ARBA00022723"/>
    </source>
</evidence>
<dbReference type="Pfam" id="PF18693">
    <property type="entry name" value="TRAM_2"/>
    <property type="match status" value="1"/>
</dbReference>
<dbReference type="InterPro" id="IPR012340">
    <property type="entry name" value="NA-bd_OB-fold"/>
</dbReference>
<dbReference type="Gene3D" id="3.40.50.12160">
    <property type="entry name" value="Methylthiotransferase, N-terminal domain"/>
    <property type="match status" value="1"/>
</dbReference>
<dbReference type="GO" id="GO:0046872">
    <property type="term" value="F:metal ion binding"/>
    <property type="evidence" value="ECO:0007669"/>
    <property type="project" value="UniProtKB-KW"/>
</dbReference>
<evidence type="ECO:0000256" key="4">
    <source>
        <dbReference type="ARBA" id="ARBA00022691"/>
    </source>
</evidence>
<dbReference type="NCBIfam" id="TIGR01125">
    <property type="entry name" value="30S ribosomal protein S12 methylthiotransferase RimO"/>
    <property type="match status" value="1"/>
</dbReference>
<dbReference type="Gene3D" id="3.80.30.20">
    <property type="entry name" value="tm_1862 like domain"/>
    <property type="match status" value="1"/>
</dbReference>
<dbReference type="PANTHER" id="PTHR43837">
    <property type="entry name" value="RIBOSOMAL PROTEIN S12 METHYLTHIOTRANSFERASE RIMO"/>
    <property type="match status" value="1"/>
</dbReference>
<organism evidence="11">
    <name type="scientific">Micromonas pusilla</name>
    <name type="common">Picoplanktonic green alga</name>
    <name type="synonym">Chromulina pusilla</name>
    <dbReference type="NCBI Taxonomy" id="38833"/>
    <lineage>
        <taxon>Eukaryota</taxon>
        <taxon>Viridiplantae</taxon>
        <taxon>Chlorophyta</taxon>
        <taxon>Mamiellophyceae</taxon>
        <taxon>Mamiellales</taxon>
        <taxon>Mamiellaceae</taxon>
        <taxon>Micromonas</taxon>
    </lineage>
</organism>
<protein>
    <submittedName>
        <fullName evidence="11">Uncharacterized protein</fullName>
    </submittedName>
</protein>
<evidence type="ECO:0000256" key="6">
    <source>
        <dbReference type="ARBA" id="ARBA00023004"/>
    </source>
</evidence>
<keyword evidence="2" id="KW-0004">4Fe-4S</keyword>
<dbReference type="FunFam" id="3.80.30.20:FF:000001">
    <property type="entry name" value="tRNA-2-methylthio-N(6)-dimethylallyladenosine synthase 2"/>
    <property type="match status" value="1"/>
</dbReference>
<dbReference type="InterPro" id="IPR005840">
    <property type="entry name" value="Ribosomal_uS12_MeSTrfase_RimO"/>
</dbReference>
<dbReference type="PROSITE" id="PS51918">
    <property type="entry name" value="RADICAL_SAM"/>
    <property type="match status" value="1"/>
</dbReference>
<keyword evidence="7" id="KW-0411">Iron-sulfur</keyword>
<keyword evidence="4" id="KW-0949">S-adenosyl-L-methionine</keyword>
<dbReference type="CDD" id="cd01335">
    <property type="entry name" value="Radical_SAM"/>
    <property type="match status" value="1"/>
</dbReference>
<dbReference type="AlphaFoldDB" id="A0A7R9T761"/>